<dbReference type="Pfam" id="PF00072">
    <property type="entry name" value="Response_reg"/>
    <property type="match status" value="2"/>
</dbReference>
<dbReference type="Gene3D" id="1.10.287.130">
    <property type="match status" value="1"/>
</dbReference>
<dbReference type="InterPro" id="IPR035965">
    <property type="entry name" value="PAS-like_dom_sf"/>
</dbReference>
<feature type="domain" description="Histidine kinase" evidence="5">
    <location>
        <begin position="384"/>
        <end position="611"/>
    </location>
</feature>
<dbReference type="SUPFAM" id="SSF52172">
    <property type="entry name" value="CheY-like"/>
    <property type="match status" value="2"/>
</dbReference>
<dbReference type="AlphaFoldDB" id="A0A6C2ULT1"/>
<dbReference type="InterPro" id="IPR005467">
    <property type="entry name" value="His_kinase_dom"/>
</dbReference>
<dbReference type="CDD" id="cd17574">
    <property type="entry name" value="REC_OmpR"/>
    <property type="match status" value="1"/>
</dbReference>
<dbReference type="SMART" id="SM00387">
    <property type="entry name" value="HATPase_c"/>
    <property type="match status" value="1"/>
</dbReference>
<dbReference type="InterPro" id="IPR003661">
    <property type="entry name" value="HisK_dim/P_dom"/>
</dbReference>
<dbReference type="InterPro" id="IPR003594">
    <property type="entry name" value="HATPase_dom"/>
</dbReference>
<evidence type="ECO:0000259" key="7">
    <source>
        <dbReference type="PROSITE" id="PS50112"/>
    </source>
</evidence>
<protein>
    <recommendedName>
        <fullName evidence="2">histidine kinase</fullName>
        <ecNumber evidence="2">2.7.13.3</ecNumber>
    </recommendedName>
</protein>
<keyword evidence="9" id="KW-0808">Transferase</keyword>
<feature type="domain" description="PAC" evidence="8">
    <location>
        <begin position="317"/>
        <end position="371"/>
    </location>
</feature>
<dbReference type="SMART" id="SM00388">
    <property type="entry name" value="HisKA"/>
    <property type="match status" value="1"/>
</dbReference>
<evidence type="ECO:0000259" key="6">
    <source>
        <dbReference type="PROSITE" id="PS50110"/>
    </source>
</evidence>
<dbReference type="Pfam" id="PF13426">
    <property type="entry name" value="PAS_9"/>
    <property type="match status" value="1"/>
</dbReference>
<dbReference type="InterPro" id="IPR000014">
    <property type="entry name" value="PAS"/>
</dbReference>
<dbReference type="Pfam" id="PF00512">
    <property type="entry name" value="HisKA"/>
    <property type="match status" value="1"/>
</dbReference>
<dbReference type="NCBIfam" id="TIGR00229">
    <property type="entry name" value="sensory_box"/>
    <property type="match status" value="2"/>
</dbReference>
<dbReference type="InterPro" id="IPR013656">
    <property type="entry name" value="PAS_4"/>
</dbReference>
<evidence type="ECO:0000256" key="1">
    <source>
        <dbReference type="ARBA" id="ARBA00000085"/>
    </source>
</evidence>
<dbReference type="PROSITE" id="PS50109">
    <property type="entry name" value="HIS_KIN"/>
    <property type="match status" value="1"/>
</dbReference>
<dbReference type="PROSITE" id="PS50110">
    <property type="entry name" value="RESPONSE_REGULATORY"/>
    <property type="match status" value="2"/>
</dbReference>
<dbReference type="InterPro" id="IPR036097">
    <property type="entry name" value="HisK_dim/P_sf"/>
</dbReference>
<evidence type="ECO:0000313" key="10">
    <source>
        <dbReference type="Proteomes" id="UP000346198"/>
    </source>
</evidence>
<feature type="modified residue" description="4-aspartylphosphate" evidence="4">
    <location>
        <position position="52"/>
    </location>
</feature>
<dbReference type="GO" id="GO:0000155">
    <property type="term" value="F:phosphorelay sensor kinase activity"/>
    <property type="evidence" value="ECO:0007669"/>
    <property type="project" value="InterPro"/>
</dbReference>
<dbReference type="SMART" id="SM00086">
    <property type="entry name" value="PAC"/>
    <property type="match status" value="2"/>
</dbReference>
<dbReference type="InterPro" id="IPR004358">
    <property type="entry name" value="Sig_transdc_His_kin-like_C"/>
</dbReference>
<evidence type="ECO:0000313" key="9">
    <source>
        <dbReference type="EMBL" id="VGO21222.1"/>
    </source>
</evidence>
<keyword evidence="10" id="KW-1185">Reference proteome</keyword>
<dbReference type="SUPFAM" id="SSF55874">
    <property type="entry name" value="ATPase domain of HSP90 chaperone/DNA topoisomerase II/histidine kinase"/>
    <property type="match status" value="1"/>
</dbReference>
<feature type="domain" description="PAC" evidence="8">
    <location>
        <begin position="197"/>
        <end position="249"/>
    </location>
</feature>
<feature type="domain" description="PAS" evidence="7">
    <location>
        <begin position="124"/>
        <end position="178"/>
    </location>
</feature>
<dbReference type="PROSITE" id="PS50112">
    <property type="entry name" value="PAS"/>
    <property type="match status" value="2"/>
</dbReference>
<reference evidence="9 10" key="1">
    <citation type="submission" date="2019-04" db="EMBL/GenBank/DDBJ databases">
        <authorList>
            <person name="Van Vliet M D."/>
        </authorList>
    </citation>
    <scope>NUCLEOTIDE SEQUENCE [LARGE SCALE GENOMIC DNA]</scope>
    <source>
        <strain evidence="9 10">F21</strain>
    </source>
</reference>
<dbReference type="RefSeq" id="WP_136062704.1">
    <property type="nucleotide sequence ID" value="NZ_CAAHFH010000002.1"/>
</dbReference>
<evidence type="ECO:0000259" key="8">
    <source>
        <dbReference type="PROSITE" id="PS50113"/>
    </source>
</evidence>
<proteinExistence type="predicted"/>
<name>A0A6C2ULT1_9BACT</name>
<dbReference type="InterPro" id="IPR036890">
    <property type="entry name" value="HATPase_C_sf"/>
</dbReference>
<dbReference type="PANTHER" id="PTHR43547">
    <property type="entry name" value="TWO-COMPONENT HISTIDINE KINASE"/>
    <property type="match status" value="1"/>
</dbReference>
<dbReference type="InterPro" id="IPR011006">
    <property type="entry name" value="CheY-like_superfamily"/>
</dbReference>
<dbReference type="EMBL" id="CAAHFH010000002">
    <property type="protein sequence ID" value="VGO21222.1"/>
    <property type="molecule type" value="Genomic_DNA"/>
</dbReference>
<evidence type="ECO:0000256" key="2">
    <source>
        <dbReference type="ARBA" id="ARBA00012438"/>
    </source>
</evidence>
<dbReference type="CDD" id="cd00130">
    <property type="entry name" value="PAS"/>
    <property type="match status" value="2"/>
</dbReference>
<feature type="modified residue" description="4-aspartylphosphate" evidence="4">
    <location>
        <position position="682"/>
    </location>
</feature>
<dbReference type="Gene3D" id="3.30.565.10">
    <property type="entry name" value="Histidine kinase-like ATPase, C-terminal domain"/>
    <property type="match status" value="1"/>
</dbReference>
<organism evidence="9 10">
    <name type="scientific">Pontiella sulfatireligans</name>
    <dbReference type="NCBI Taxonomy" id="2750658"/>
    <lineage>
        <taxon>Bacteria</taxon>
        <taxon>Pseudomonadati</taxon>
        <taxon>Kiritimatiellota</taxon>
        <taxon>Kiritimatiellia</taxon>
        <taxon>Kiritimatiellales</taxon>
        <taxon>Pontiellaceae</taxon>
        <taxon>Pontiella</taxon>
    </lineage>
</organism>
<keyword evidence="3 4" id="KW-0597">Phosphoprotein</keyword>
<dbReference type="SUPFAM" id="SSF55785">
    <property type="entry name" value="PYP-like sensor domain (PAS domain)"/>
    <property type="match status" value="2"/>
</dbReference>
<gene>
    <name evidence="9" type="primary">cckA_3</name>
    <name evidence="9" type="ORF">SCARR_03294</name>
</gene>
<dbReference type="PANTHER" id="PTHR43547:SF2">
    <property type="entry name" value="HYBRID SIGNAL TRANSDUCTION HISTIDINE KINASE C"/>
    <property type="match status" value="1"/>
</dbReference>
<evidence type="ECO:0000256" key="3">
    <source>
        <dbReference type="ARBA" id="ARBA00022553"/>
    </source>
</evidence>
<dbReference type="SMART" id="SM00091">
    <property type="entry name" value="PAS"/>
    <property type="match status" value="2"/>
</dbReference>
<dbReference type="EC" id="2.7.13.3" evidence="2"/>
<dbReference type="Pfam" id="PF02518">
    <property type="entry name" value="HATPase_c"/>
    <property type="match status" value="1"/>
</dbReference>
<dbReference type="Gene3D" id="3.40.50.2300">
    <property type="match status" value="2"/>
</dbReference>
<dbReference type="InterPro" id="IPR001789">
    <property type="entry name" value="Sig_transdc_resp-reg_receiver"/>
</dbReference>
<sequence length="749" mass="82493">MKILIAEDNAFSRTLLKKTLTKAGYDVITAENGDAAWEVLQQDDPPRLALIDWMMPGLSGVEVCRRVREIDTAFPVYVILLTAKTDKEDVLEGFSAGADDFIKKPFDSGELLARIQVGRRLVEQHALLHCLIDSIPDPIYFKDSRGYYLGCNKAYESFVGKSEGEIISSTAAEVLSPELAKVSHMEDLRVLANAAPLEQEGWVCGADGTQVYHSSLKLPYLESAAGSTGMIGISRDLTKRIRMEQEMRRLAVAVEQSTESIMITDVEGKILYVNAAFETTSGYASGEVLGQTPSLLSSGNHDADFFKKLWGTISAGCTWDGRITNCAKDGTSYSEDAVIYPIRAQSGEVVNYVTISRDITQEMAIEKHLRQQQKMNAIGELAGGISHDFNNILTAILGYVALCMNLVAEDSKTYGYLNEVVKAGDRATKLVRQILTFSRQEEQEFHATELQCIIEDSLSMVQTTMKKSVKVEKDIDADCGPILGDTTQLQQVMVNLCTNASHALGGEAGGVLSVSLKQVEVLGRKSDELQMLDLDPGFYAFITVSDTGCGMPPEVMERVFEPYFTTKKKGEGTGFGLSIVHGIVCKHRGSITVESEEGKGTTFKLYFPLLIGSLEERRNVANQSTLEGYGRLLFVDDDEAVLSMGREILESFGYSVVTATNGRRALEIFRQKPDAFDALVSDYSMPEMNGHELISQCLKIRPELPSILCSGYMEKVEGENLQDLGHADFMAKPLDWRELSRAIQGKIES</sequence>
<dbReference type="CDD" id="cd00082">
    <property type="entry name" value="HisKA"/>
    <property type="match status" value="1"/>
</dbReference>
<comment type="catalytic activity">
    <reaction evidence="1">
        <text>ATP + protein L-histidine = ADP + protein N-phospho-L-histidine.</text>
        <dbReference type="EC" id="2.7.13.3"/>
    </reaction>
</comment>
<feature type="domain" description="Response regulatory" evidence="6">
    <location>
        <begin position="631"/>
        <end position="747"/>
    </location>
</feature>
<accession>A0A6C2ULT1</accession>
<evidence type="ECO:0000259" key="5">
    <source>
        <dbReference type="PROSITE" id="PS50109"/>
    </source>
</evidence>
<dbReference type="InterPro" id="IPR000700">
    <property type="entry name" value="PAS-assoc_C"/>
</dbReference>
<dbReference type="Gene3D" id="3.30.450.20">
    <property type="entry name" value="PAS domain"/>
    <property type="match status" value="2"/>
</dbReference>
<feature type="domain" description="Response regulatory" evidence="6">
    <location>
        <begin position="2"/>
        <end position="119"/>
    </location>
</feature>
<evidence type="ECO:0000256" key="4">
    <source>
        <dbReference type="PROSITE-ProRule" id="PRU00169"/>
    </source>
</evidence>
<dbReference type="Pfam" id="PF08448">
    <property type="entry name" value="PAS_4"/>
    <property type="match status" value="1"/>
</dbReference>
<feature type="domain" description="PAS" evidence="7">
    <location>
        <begin position="246"/>
        <end position="292"/>
    </location>
</feature>
<dbReference type="PROSITE" id="PS50113">
    <property type="entry name" value="PAC"/>
    <property type="match status" value="2"/>
</dbReference>
<dbReference type="SMART" id="SM00448">
    <property type="entry name" value="REC"/>
    <property type="match status" value="2"/>
</dbReference>
<dbReference type="Proteomes" id="UP000346198">
    <property type="component" value="Unassembled WGS sequence"/>
</dbReference>
<dbReference type="InterPro" id="IPR001610">
    <property type="entry name" value="PAC"/>
</dbReference>
<keyword evidence="9" id="KW-0418">Kinase</keyword>
<dbReference type="SUPFAM" id="SSF47384">
    <property type="entry name" value="Homodimeric domain of signal transducing histidine kinase"/>
    <property type="match status" value="1"/>
</dbReference>
<dbReference type="PRINTS" id="PR00344">
    <property type="entry name" value="BCTRLSENSOR"/>
</dbReference>